<proteinExistence type="predicted"/>
<dbReference type="Gene3D" id="3.30.710.10">
    <property type="entry name" value="Potassium Channel Kv1.1, Chain A"/>
    <property type="match status" value="1"/>
</dbReference>
<organism evidence="2 3">
    <name type="scientific">Mollisia scopiformis</name>
    <name type="common">Conifer needle endophyte fungus</name>
    <name type="synonym">Phialocephala scopiformis</name>
    <dbReference type="NCBI Taxonomy" id="149040"/>
    <lineage>
        <taxon>Eukaryota</taxon>
        <taxon>Fungi</taxon>
        <taxon>Dikarya</taxon>
        <taxon>Ascomycota</taxon>
        <taxon>Pezizomycotina</taxon>
        <taxon>Leotiomycetes</taxon>
        <taxon>Helotiales</taxon>
        <taxon>Mollisiaceae</taxon>
        <taxon>Mollisia</taxon>
    </lineage>
</organism>
<dbReference type="GeneID" id="28829023"/>
<accession>A0A194XR06</accession>
<dbReference type="InterPro" id="IPR011333">
    <property type="entry name" value="SKP1/BTB/POZ_sf"/>
</dbReference>
<dbReference type="AlphaFoldDB" id="A0A194XR06"/>
<dbReference type="KEGG" id="psco:LY89DRAFT_728740"/>
<feature type="region of interest" description="Disordered" evidence="1">
    <location>
        <begin position="1"/>
        <end position="20"/>
    </location>
</feature>
<protein>
    <submittedName>
        <fullName evidence="2">Uncharacterized protein</fullName>
    </submittedName>
</protein>
<dbReference type="Proteomes" id="UP000070700">
    <property type="component" value="Unassembled WGS sequence"/>
</dbReference>
<gene>
    <name evidence="2" type="ORF">LY89DRAFT_728740</name>
</gene>
<name>A0A194XR06_MOLSC</name>
<dbReference type="EMBL" id="KQ947406">
    <property type="protein sequence ID" value="KUJ22618.1"/>
    <property type="molecule type" value="Genomic_DNA"/>
</dbReference>
<dbReference type="OrthoDB" id="10584907at2759"/>
<feature type="compositionally biased region" description="Polar residues" evidence="1">
    <location>
        <begin position="1"/>
        <end position="13"/>
    </location>
</feature>
<evidence type="ECO:0000313" key="2">
    <source>
        <dbReference type="EMBL" id="KUJ22618.1"/>
    </source>
</evidence>
<reference evidence="2 3" key="1">
    <citation type="submission" date="2015-10" db="EMBL/GenBank/DDBJ databases">
        <title>Full genome of DAOMC 229536 Phialocephala scopiformis, a fungal endophyte of spruce producing the potent anti-insectan compound rugulosin.</title>
        <authorList>
            <consortium name="DOE Joint Genome Institute"/>
            <person name="Walker A.K."/>
            <person name="Frasz S.L."/>
            <person name="Seifert K.A."/>
            <person name="Miller J.D."/>
            <person name="Mondo S.J."/>
            <person name="Labutti K."/>
            <person name="Lipzen A."/>
            <person name="Dockter R."/>
            <person name="Kennedy M."/>
            <person name="Grigoriev I.V."/>
            <person name="Spatafora J.W."/>
        </authorList>
    </citation>
    <scope>NUCLEOTIDE SEQUENCE [LARGE SCALE GENOMIC DNA]</scope>
    <source>
        <strain evidence="2 3">CBS 120377</strain>
    </source>
</reference>
<evidence type="ECO:0000256" key="1">
    <source>
        <dbReference type="SAM" id="MobiDB-lite"/>
    </source>
</evidence>
<dbReference type="InParanoid" id="A0A194XR06"/>
<keyword evidence="3" id="KW-1185">Reference proteome</keyword>
<dbReference type="RefSeq" id="XP_018076973.1">
    <property type="nucleotide sequence ID" value="XM_018219297.1"/>
</dbReference>
<evidence type="ECO:0000313" key="3">
    <source>
        <dbReference type="Proteomes" id="UP000070700"/>
    </source>
</evidence>
<sequence length="255" mass="28997">MASSHALKNSRVSIKSEAKDESAKFVDLREADVEPPKKKHKMGVESFSNADSLMAFSVGEGDYEKRYIVRKRDARKSPVIKAILKDRDSEGWITHHFEETTDDAVKFLIQWLDSQKLDAIQLRNDDTDDGGGNDDIFAREDDALFDLWILAAKLGLPELQNVALKTVDAIIRKGNPLRWHNVPISCIKRLYSDESGTLLLRGYMVAACAEFVDFGNYQHDPFEFPHQFMMDLAAFWSKTSRAKLCKVADFYVKSN</sequence>